<accession>A0A4Y2GLJ2</accession>
<feature type="region of interest" description="Disordered" evidence="1">
    <location>
        <begin position="48"/>
        <end position="121"/>
    </location>
</feature>
<evidence type="ECO:0000313" key="3">
    <source>
        <dbReference type="Proteomes" id="UP000499080"/>
    </source>
</evidence>
<reference evidence="2 3" key="1">
    <citation type="journal article" date="2019" name="Sci. Rep.">
        <title>Orb-weaving spider Araneus ventricosus genome elucidates the spidroin gene catalogue.</title>
        <authorList>
            <person name="Kono N."/>
            <person name="Nakamura H."/>
            <person name="Ohtoshi R."/>
            <person name="Moran D.A.P."/>
            <person name="Shinohara A."/>
            <person name="Yoshida Y."/>
            <person name="Fujiwara M."/>
            <person name="Mori M."/>
            <person name="Tomita M."/>
            <person name="Arakawa K."/>
        </authorList>
    </citation>
    <scope>NUCLEOTIDE SEQUENCE [LARGE SCALE GENOMIC DNA]</scope>
</reference>
<organism evidence="2 3">
    <name type="scientific">Araneus ventricosus</name>
    <name type="common">Orbweaver spider</name>
    <name type="synonym">Epeira ventricosa</name>
    <dbReference type="NCBI Taxonomy" id="182803"/>
    <lineage>
        <taxon>Eukaryota</taxon>
        <taxon>Metazoa</taxon>
        <taxon>Ecdysozoa</taxon>
        <taxon>Arthropoda</taxon>
        <taxon>Chelicerata</taxon>
        <taxon>Arachnida</taxon>
        <taxon>Araneae</taxon>
        <taxon>Araneomorphae</taxon>
        <taxon>Entelegynae</taxon>
        <taxon>Araneoidea</taxon>
        <taxon>Araneidae</taxon>
        <taxon>Araneus</taxon>
    </lineage>
</organism>
<evidence type="ECO:0000313" key="2">
    <source>
        <dbReference type="EMBL" id="GBM54047.1"/>
    </source>
</evidence>
<proteinExistence type="predicted"/>
<comment type="caution">
    <text evidence="2">The sequence shown here is derived from an EMBL/GenBank/DDBJ whole genome shotgun (WGS) entry which is preliminary data.</text>
</comment>
<keyword evidence="3" id="KW-1185">Reference proteome</keyword>
<gene>
    <name evidence="2" type="ORF">AVEN_220608_1</name>
</gene>
<name>A0A4Y2GLJ2_ARAVE</name>
<evidence type="ECO:0000256" key="1">
    <source>
        <dbReference type="SAM" id="MobiDB-lite"/>
    </source>
</evidence>
<dbReference type="EMBL" id="BGPR01001442">
    <property type="protein sequence ID" value="GBM54047.1"/>
    <property type="molecule type" value="Genomic_DNA"/>
</dbReference>
<dbReference type="AlphaFoldDB" id="A0A4Y2GLJ2"/>
<sequence>MKRFHIYQLQKVPKWWRWNLSLKNETTKLCHALLHPYRSFSKILPTLQSADPPGTGGGDRVKWGRGSIGLGARMPGATGPPSSLGVARNATAGRLPDTAAGHGGEEPLKPAQRKGFQLRIA</sequence>
<protein>
    <submittedName>
        <fullName evidence="2">Uncharacterized protein</fullName>
    </submittedName>
</protein>
<dbReference type="Proteomes" id="UP000499080">
    <property type="component" value="Unassembled WGS sequence"/>
</dbReference>